<proteinExistence type="predicted"/>
<gene>
    <name evidence="2" type="ORF">GWO12_14785</name>
</gene>
<keyword evidence="1" id="KW-0472">Membrane</keyword>
<feature type="transmembrane region" description="Helical" evidence="1">
    <location>
        <begin position="43"/>
        <end position="62"/>
    </location>
</feature>
<reference evidence="2 3" key="1">
    <citation type="submission" date="2020-01" db="EMBL/GenBank/DDBJ databases">
        <title>Genomes assembled from Gulf of Kutch pelagic sediment metagenomes.</title>
        <authorList>
            <person name="Chandrashekar M."/>
            <person name="Mahajan M.S."/>
            <person name="Dave K.J."/>
            <person name="Vatsa P."/>
            <person name="Nathani N.M."/>
        </authorList>
    </citation>
    <scope>NUCLEOTIDE SEQUENCE [LARGE SCALE GENOMIC DNA]</scope>
    <source>
        <strain evidence="2">KS3-K002</strain>
    </source>
</reference>
<dbReference type="Proteomes" id="UP000702544">
    <property type="component" value="Unassembled WGS sequence"/>
</dbReference>
<dbReference type="AlphaFoldDB" id="A0AAE4ZC42"/>
<comment type="caution">
    <text evidence="2">The sequence shown here is derived from an EMBL/GenBank/DDBJ whole genome shotgun (WGS) entry which is preliminary data.</text>
</comment>
<keyword evidence="1" id="KW-0812">Transmembrane</keyword>
<sequence length="68" mass="6944">MSGVEMVLLMSPPPAAAVAIEGRLSARLTFSVAVAVPARLATLTVWTLVSTLVLLGSVVPLASGQPCR</sequence>
<protein>
    <submittedName>
        <fullName evidence="2">Uncharacterized protein</fullName>
    </submittedName>
</protein>
<evidence type="ECO:0000313" key="3">
    <source>
        <dbReference type="Proteomes" id="UP000702544"/>
    </source>
</evidence>
<keyword evidence="1" id="KW-1133">Transmembrane helix</keyword>
<accession>A0AAE4ZC42</accession>
<dbReference type="EMBL" id="JAACAK010000123">
    <property type="protein sequence ID" value="NIR76356.1"/>
    <property type="molecule type" value="Genomic_DNA"/>
</dbReference>
<evidence type="ECO:0000313" key="2">
    <source>
        <dbReference type="EMBL" id="NIR76356.1"/>
    </source>
</evidence>
<evidence type="ECO:0000256" key="1">
    <source>
        <dbReference type="SAM" id="Phobius"/>
    </source>
</evidence>
<name>A0AAE4ZC42_9BACT</name>
<organism evidence="2 3">
    <name type="scientific">Candidatus Kutchimonas denitrificans</name>
    <dbReference type="NCBI Taxonomy" id="3056748"/>
    <lineage>
        <taxon>Bacteria</taxon>
        <taxon>Pseudomonadati</taxon>
        <taxon>Gemmatimonadota</taxon>
        <taxon>Gemmatimonadia</taxon>
        <taxon>Candidatus Palauibacterales</taxon>
        <taxon>Candidatus Palauibacteraceae</taxon>
        <taxon>Candidatus Kutchimonas</taxon>
    </lineage>
</organism>